<keyword evidence="5 8" id="KW-0812">Transmembrane</keyword>
<dbReference type="STRING" id="1423804.FD14_GL001997"/>
<evidence type="ECO:0000256" key="7">
    <source>
        <dbReference type="ARBA" id="ARBA00023136"/>
    </source>
</evidence>
<evidence type="ECO:0000256" key="1">
    <source>
        <dbReference type="ARBA" id="ARBA00004651"/>
    </source>
</evidence>
<comment type="caution">
    <text evidence="9">The sequence shown here is derived from an EMBL/GenBank/DDBJ whole genome shotgun (WGS) entry which is preliminary data.</text>
</comment>
<feature type="transmembrane region" description="Helical" evidence="8">
    <location>
        <begin position="174"/>
        <end position="196"/>
    </location>
</feature>
<evidence type="ECO:0000313" key="9">
    <source>
        <dbReference type="EMBL" id="KRN18460.1"/>
    </source>
</evidence>
<proteinExistence type="inferred from homology"/>
<keyword evidence="6 8" id="KW-1133">Transmembrane helix</keyword>
<evidence type="ECO:0000256" key="6">
    <source>
        <dbReference type="ARBA" id="ARBA00022989"/>
    </source>
</evidence>
<organism evidence="9 10">
    <name type="scientific">Secundilactobacillus similis DSM 23365 = JCM 2765</name>
    <dbReference type="NCBI Taxonomy" id="1423804"/>
    <lineage>
        <taxon>Bacteria</taxon>
        <taxon>Bacillati</taxon>
        <taxon>Bacillota</taxon>
        <taxon>Bacilli</taxon>
        <taxon>Lactobacillales</taxon>
        <taxon>Lactobacillaceae</taxon>
        <taxon>Secundilactobacillus</taxon>
    </lineage>
</organism>
<comment type="subcellular location">
    <subcellularLocation>
        <location evidence="1">Cell membrane</location>
        <topology evidence="1">Multi-pass membrane protein</topology>
    </subcellularLocation>
</comment>
<evidence type="ECO:0000256" key="2">
    <source>
        <dbReference type="ARBA" id="ARBA00009773"/>
    </source>
</evidence>
<dbReference type="GO" id="GO:0005886">
    <property type="term" value="C:plasma membrane"/>
    <property type="evidence" value="ECO:0007669"/>
    <property type="project" value="UniProtKB-SubCell"/>
</dbReference>
<dbReference type="PANTHER" id="PTHR21716">
    <property type="entry name" value="TRANSMEMBRANE PROTEIN"/>
    <property type="match status" value="1"/>
</dbReference>
<keyword evidence="3" id="KW-0813">Transport</keyword>
<feature type="transmembrane region" description="Helical" evidence="8">
    <location>
        <begin position="81"/>
        <end position="102"/>
    </location>
</feature>
<dbReference type="AlphaFoldDB" id="A0A0R2F130"/>
<reference evidence="9 10" key="1">
    <citation type="journal article" date="2015" name="Genome Announc.">
        <title>Expanding the biotechnology potential of lactobacilli through comparative genomics of 213 strains and associated genera.</title>
        <authorList>
            <person name="Sun Z."/>
            <person name="Harris H.M."/>
            <person name="McCann A."/>
            <person name="Guo C."/>
            <person name="Argimon S."/>
            <person name="Zhang W."/>
            <person name="Yang X."/>
            <person name="Jeffery I.B."/>
            <person name="Cooney J.C."/>
            <person name="Kagawa T.F."/>
            <person name="Liu W."/>
            <person name="Song Y."/>
            <person name="Salvetti E."/>
            <person name="Wrobel A."/>
            <person name="Rasinkangas P."/>
            <person name="Parkhill J."/>
            <person name="Rea M.C."/>
            <person name="O'Sullivan O."/>
            <person name="Ritari J."/>
            <person name="Douillard F.P."/>
            <person name="Paul Ross R."/>
            <person name="Yang R."/>
            <person name="Briner A.E."/>
            <person name="Felis G.E."/>
            <person name="de Vos W.M."/>
            <person name="Barrangou R."/>
            <person name="Klaenhammer T.R."/>
            <person name="Caufield P.W."/>
            <person name="Cui Y."/>
            <person name="Zhang H."/>
            <person name="O'Toole P.W."/>
        </authorList>
    </citation>
    <scope>NUCLEOTIDE SEQUENCE [LARGE SCALE GENOMIC DNA]</scope>
    <source>
        <strain evidence="9 10">DSM 23365</strain>
    </source>
</reference>
<sequence length="384" mass="42452">MRMRNWLQQSKLLFWTLELLIGATLIWVCTKIDFVFSPIGTFFRTIFMPILLAGILFYLLNPIVKLLQRVKIGRFHFNRTGAVAVIFLALAGILVGGIGWLVPRLIQQVANLMNHIPAIVRIIQQGLNDTNTHLSHIEWLQNVDFQQYADQLEKGLSNYAQTFMNGLTNGLGTVIGLATSVTIVAVTVPVMLFYMLKDGPKLMPAIRRLLPEKHADQTMTLLVKMSQTLSRYIGGQVIECLFVGTFTSIGFSLIGEKYALLLGIFAGMCNIIPYVGPYIGVLPALIVGLENGLMQVIAVLIVTVIVQQVDGNFVYPNVIGRSLNIHPLTIIVILLVAGNIAGLIGMILGVPLYAVVKVVVGYIYHIWRLPQEAASQETKNVKNS</sequence>
<feature type="transmembrane region" description="Helical" evidence="8">
    <location>
        <begin position="260"/>
        <end position="280"/>
    </location>
</feature>
<keyword evidence="7 8" id="KW-0472">Membrane</keyword>
<accession>A0A0R2F130</accession>
<protein>
    <submittedName>
        <fullName evidence="9">Permease</fullName>
    </submittedName>
</protein>
<feature type="transmembrane region" description="Helical" evidence="8">
    <location>
        <begin position="329"/>
        <end position="356"/>
    </location>
</feature>
<comment type="similarity">
    <text evidence="2">Belongs to the autoinducer-2 exporter (AI-2E) (TC 2.A.86) family.</text>
</comment>
<keyword evidence="10" id="KW-1185">Reference proteome</keyword>
<evidence type="ECO:0000256" key="8">
    <source>
        <dbReference type="SAM" id="Phobius"/>
    </source>
</evidence>
<dbReference type="PATRIC" id="fig|1423804.4.peg.2165"/>
<dbReference type="InterPro" id="IPR002549">
    <property type="entry name" value="AI-2E-like"/>
</dbReference>
<dbReference type="GO" id="GO:0055085">
    <property type="term" value="P:transmembrane transport"/>
    <property type="evidence" value="ECO:0007669"/>
    <property type="project" value="TreeGrafter"/>
</dbReference>
<name>A0A0R2F130_9LACO</name>
<keyword evidence="4" id="KW-1003">Cell membrane</keyword>
<dbReference type="Proteomes" id="UP000051442">
    <property type="component" value="Unassembled WGS sequence"/>
</dbReference>
<dbReference type="Pfam" id="PF01594">
    <property type="entry name" value="AI-2E_transport"/>
    <property type="match status" value="1"/>
</dbReference>
<feature type="transmembrane region" description="Helical" evidence="8">
    <location>
        <begin position="232"/>
        <end position="254"/>
    </location>
</feature>
<evidence type="ECO:0000256" key="4">
    <source>
        <dbReference type="ARBA" id="ARBA00022475"/>
    </source>
</evidence>
<evidence type="ECO:0000256" key="3">
    <source>
        <dbReference type="ARBA" id="ARBA00022448"/>
    </source>
</evidence>
<feature type="transmembrane region" description="Helical" evidence="8">
    <location>
        <begin position="42"/>
        <end position="60"/>
    </location>
</feature>
<feature type="transmembrane region" description="Helical" evidence="8">
    <location>
        <begin position="12"/>
        <end position="36"/>
    </location>
</feature>
<dbReference type="PANTHER" id="PTHR21716:SF53">
    <property type="entry name" value="PERMEASE PERM-RELATED"/>
    <property type="match status" value="1"/>
</dbReference>
<evidence type="ECO:0000313" key="10">
    <source>
        <dbReference type="Proteomes" id="UP000051442"/>
    </source>
</evidence>
<feature type="transmembrane region" description="Helical" evidence="8">
    <location>
        <begin position="292"/>
        <end position="309"/>
    </location>
</feature>
<dbReference type="EMBL" id="AYZM01000149">
    <property type="protein sequence ID" value="KRN18460.1"/>
    <property type="molecule type" value="Genomic_DNA"/>
</dbReference>
<gene>
    <name evidence="9" type="ORF">FD14_GL001997</name>
</gene>
<evidence type="ECO:0000256" key="5">
    <source>
        <dbReference type="ARBA" id="ARBA00022692"/>
    </source>
</evidence>